<evidence type="ECO:0000313" key="1">
    <source>
        <dbReference type="EMBL" id="KKM82044.1"/>
    </source>
</evidence>
<organism evidence="1">
    <name type="scientific">marine sediment metagenome</name>
    <dbReference type="NCBI Taxonomy" id="412755"/>
    <lineage>
        <taxon>unclassified sequences</taxon>
        <taxon>metagenomes</taxon>
        <taxon>ecological metagenomes</taxon>
    </lineage>
</organism>
<name>A0A0F9KIT1_9ZZZZ</name>
<gene>
    <name evidence="1" type="ORF">LCGC14_1323550</name>
</gene>
<comment type="caution">
    <text evidence="1">The sequence shown here is derived from an EMBL/GenBank/DDBJ whole genome shotgun (WGS) entry which is preliminary data.</text>
</comment>
<proteinExistence type="predicted"/>
<accession>A0A0F9KIT1</accession>
<dbReference type="AlphaFoldDB" id="A0A0F9KIT1"/>
<sequence>MIDIATQEILKVVDVGLQNSNLWELRVLDPFIDPNLKYKIQSVTLPFLGFETETRKTGTKHFTNYTSEDEFTITFLETTNFDVFHFLNDWKELIYDSKKRVFKANGYLHAKDLEIFFQKDETIKFIGPINAHLRHSTQGFHFKRTLFKNISSWDLNYTSNDPLIITATFICDTITPVNAEFVNLPTRKELVQNIFK</sequence>
<dbReference type="EMBL" id="LAZR01007924">
    <property type="protein sequence ID" value="KKM82044.1"/>
    <property type="molecule type" value="Genomic_DNA"/>
</dbReference>
<protein>
    <submittedName>
        <fullName evidence="1">Uncharacterized protein</fullName>
    </submittedName>
</protein>
<reference evidence="1" key="1">
    <citation type="journal article" date="2015" name="Nature">
        <title>Complex archaea that bridge the gap between prokaryotes and eukaryotes.</title>
        <authorList>
            <person name="Spang A."/>
            <person name="Saw J.H."/>
            <person name="Jorgensen S.L."/>
            <person name="Zaremba-Niedzwiedzka K."/>
            <person name="Martijn J."/>
            <person name="Lind A.E."/>
            <person name="van Eijk R."/>
            <person name="Schleper C."/>
            <person name="Guy L."/>
            <person name="Ettema T.J."/>
        </authorList>
    </citation>
    <scope>NUCLEOTIDE SEQUENCE</scope>
</reference>